<evidence type="ECO:0008006" key="4">
    <source>
        <dbReference type="Google" id="ProtNLM"/>
    </source>
</evidence>
<feature type="region of interest" description="Disordered" evidence="1">
    <location>
        <begin position="109"/>
        <end position="143"/>
    </location>
</feature>
<feature type="region of interest" description="Disordered" evidence="1">
    <location>
        <begin position="590"/>
        <end position="644"/>
    </location>
</feature>
<feature type="compositionally biased region" description="Low complexity" evidence="1">
    <location>
        <begin position="591"/>
        <end position="603"/>
    </location>
</feature>
<evidence type="ECO:0000313" key="2">
    <source>
        <dbReference type="EMBL" id="KAJ7086350.1"/>
    </source>
</evidence>
<dbReference type="EMBL" id="JARJCN010000031">
    <property type="protein sequence ID" value="KAJ7086350.1"/>
    <property type="molecule type" value="Genomic_DNA"/>
</dbReference>
<feature type="compositionally biased region" description="Polar residues" evidence="1">
    <location>
        <begin position="1129"/>
        <end position="1141"/>
    </location>
</feature>
<feature type="region of interest" description="Disordered" evidence="1">
    <location>
        <begin position="1"/>
        <end position="70"/>
    </location>
</feature>
<reference evidence="2" key="1">
    <citation type="submission" date="2023-03" db="EMBL/GenBank/DDBJ databases">
        <title>Massive genome expansion in bonnet fungi (Mycena s.s.) driven by repeated elements and novel gene families across ecological guilds.</title>
        <authorList>
            <consortium name="Lawrence Berkeley National Laboratory"/>
            <person name="Harder C.B."/>
            <person name="Miyauchi S."/>
            <person name="Viragh M."/>
            <person name="Kuo A."/>
            <person name="Thoen E."/>
            <person name="Andreopoulos B."/>
            <person name="Lu D."/>
            <person name="Skrede I."/>
            <person name="Drula E."/>
            <person name="Henrissat B."/>
            <person name="Morin E."/>
            <person name="Kohler A."/>
            <person name="Barry K."/>
            <person name="LaButti K."/>
            <person name="Morin E."/>
            <person name="Salamov A."/>
            <person name="Lipzen A."/>
            <person name="Mereny Z."/>
            <person name="Hegedus B."/>
            <person name="Baldrian P."/>
            <person name="Stursova M."/>
            <person name="Weitz H."/>
            <person name="Taylor A."/>
            <person name="Grigoriev I.V."/>
            <person name="Nagy L.G."/>
            <person name="Martin F."/>
            <person name="Kauserud H."/>
        </authorList>
    </citation>
    <scope>NUCLEOTIDE SEQUENCE</scope>
    <source>
        <strain evidence="2">CBHHK173m</strain>
    </source>
</reference>
<keyword evidence="3" id="KW-1185">Reference proteome</keyword>
<feature type="region of interest" description="Disordered" evidence="1">
    <location>
        <begin position="1015"/>
        <end position="1044"/>
    </location>
</feature>
<feature type="region of interest" description="Disordered" evidence="1">
    <location>
        <begin position="696"/>
        <end position="725"/>
    </location>
</feature>
<feature type="region of interest" description="Disordered" evidence="1">
    <location>
        <begin position="1082"/>
        <end position="1143"/>
    </location>
</feature>
<protein>
    <recommendedName>
        <fullName evidence="4">CCHC-type domain-containing protein</fullName>
    </recommendedName>
</protein>
<gene>
    <name evidence="2" type="ORF">B0H15DRAFT_801549</name>
</gene>
<accession>A0AAD6U474</accession>
<evidence type="ECO:0000313" key="3">
    <source>
        <dbReference type="Proteomes" id="UP001222325"/>
    </source>
</evidence>
<feature type="compositionally biased region" description="Polar residues" evidence="1">
    <location>
        <begin position="32"/>
        <end position="55"/>
    </location>
</feature>
<evidence type="ECO:0000256" key="1">
    <source>
        <dbReference type="SAM" id="MobiDB-lite"/>
    </source>
</evidence>
<organism evidence="2 3">
    <name type="scientific">Mycena belliarum</name>
    <dbReference type="NCBI Taxonomy" id="1033014"/>
    <lineage>
        <taxon>Eukaryota</taxon>
        <taxon>Fungi</taxon>
        <taxon>Dikarya</taxon>
        <taxon>Basidiomycota</taxon>
        <taxon>Agaricomycotina</taxon>
        <taxon>Agaricomycetes</taxon>
        <taxon>Agaricomycetidae</taxon>
        <taxon>Agaricales</taxon>
        <taxon>Marasmiineae</taxon>
        <taxon>Mycenaceae</taxon>
        <taxon>Mycena</taxon>
    </lineage>
</organism>
<comment type="caution">
    <text evidence="2">The sequence shown here is derived from an EMBL/GenBank/DDBJ whole genome shotgun (WGS) entry which is preliminary data.</text>
</comment>
<dbReference type="Proteomes" id="UP001222325">
    <property type="component" value="Unassembled WGS sequence"/>
</dbReference>
<proteinExistence type="predicted"/>
<sequence length="1349" mass="148375">MSTHDNTSTADTSGNWRKDPPPHMAELLPSGDASTFLSAASQPSAPTENRATSPGSEAPASNMDRTSSPEAASGLTAYVAVDSHGQRYLRETGTGLRIDFSNIEAEKLATGPLPASDTKDSTSLSDVSDVTPGTTDSPPSDAAPEEIIDAMLNGLDPKRLSDAQKALIHSFKGSMSTSRSRLLNTTAVVLDQRKTAQTTRDSLAQFREETSERFHAFAEALDADHAVLEDTIKENLRLLLELGETESNINRLLGQMGATGVKTIFPRPILAPISNPATTAVDARLAAEIDKALPPRRDYESDAEFARRAQSSAAIPKVTRFESMESISSAPRYRQQAAESMSAVGGPGIGPALTRMDFSPSVGTSPADLLVEFNEEADKVIRALITRQVGASLDDLPSRLRAPKLEPPPKYGGENDHVKFMAWLELVCTWMRASFMGGPGTADNYRITVLKTLLNGSALQWFSDYVETRSGMSLIPYEFESVICALHRRFITAATAQKASREFDAVRYNAENGPLKLMDELIDCSGRLREPMPDFIIRQRFMRLLPDAISGTMSLHRALSAEYSDIAQLRAHSHQIWDYFNTEKRRARLGAAPTATTANATQTPRPVTTVKRDNPRPPTTGLPGHMTTGAGGNSHGSPTSDNPHAHKRCYRCGNLGHLGNDKNCPKNLVDRPRVAAQRVPDSYAEDDYVVVEDVPEDQHPVTDNWGGSQYDPDYPSPEDRDPNEAPDLADLLALEDGLEARVGAMRLQTFSLHIEPTVSAEQQAILNSIVPWTSLLSPTQTLLNDLDDELSVNVTLRSLDDIYGPSALIDLSRLKYARELNGSPAMDDSEIANIHLALVREHDYPITSHVSADELQYEYQARHGYPPYSGPWAVEWTILTLLVEAEQVRTMSTAALELPTPDDALVSLRSLAQPMDDLNADVARFSRDVALALAAQKALGDAERAGLEIFRRLPAEYTPGIDDRTLDIRELVVDLVNVCCDEVERANTSLGVRVVRLQALQAVLEDEIRRRRGIEGKLRPPTLGQSDEEAGPHSASASPELAVPGYLPLDEDGPVAIRAHRVLGFHELEDRTRDEMRAIYGPGVISDSESDDDTSNTNLRWTLGEQTSSESPDTEPESDPDQRAKNLSDSDPTTSEESLWTDSDEYQLVDASRADIEPGDADELIIRSIGMALGTDTADLHLTYKDHNGHLYVKTLPLPDTHYLSPALRNAHKAAMETAIIEHAAASGISEARASVEEVCDFDPSDDLPRLPRDHPYILELELEHPLSKRLKPLPKASVEEVCDFDPSDDLPRLPLDHPYILELDPEHDKRRTRPRPPRPSVMEETDEDDHPRLPTLPWDSPWDRQFPI</sequence>
<name>A0AAD6U474_9AGAR</name>
<feature type="compositionally biased region" description="Polar residues" evidence="1">
    <location>
        <begin position="1"/>
        <end position="15"/>
    </location>
</feature>
<feature type="compositionally biased region" description="Low complexity" evidence="1">
    <location>
        <begin position="121"/>
        <end position="131"/>
    </location>
</feature>
<feature type="region of interest" description="Disordered" evidence="1">
    <location>
        <begin position="1283"/>
        <end position="1349"/>
    </location>
</feature>